<dbReference type="NCBIfam" id="TIGR00330">
    <property type="entry name" value="glpX"/>
    <property type="match status" value="1"/>
</dbReference>
<keyword evidence="4" id="KW-0378">Hydrolase</keyword>
<dbReference type="PIRSF" id="PIRSF004532">
    <property type="entry name" value="GlpX"/>
    <property type="match status" value="1"/>
</dbReference>
<gene>
    <name evidence="8" type="ORF">GCM10007301_14350</name>
</gene>
<dbReference type="GO" id="GO:0006071">
    <property type="term" value="P:glycerol metabolic process"/>
    <property type="evidence" value="ECO:0007669"/>
    <property type="project" value="InterPro"/>
</dbReference>
<dbReference type="Proteomes" id="UP000606044">
    <property type="component" value="Unassembled WGS sequence"/>
</dbReference>
<dbReference type="SUPFAM" id="SSF56655">
    <property type="entry name" value="Carbohydrate phosphatase"/>
    <property type="match status" value="1"/>
</dbReference>
<dbReference type="PANTHER" id="PTHR30447">
    <property type="entry name" value="FRUCTOSE-1,6-BISPHOSPHATASE CLASS 2"/>
    <property type="match status" value="1"/>
</dbReference>
<keyword evidence="6 7" id="KW-0119">Carbohydrate metabolism</keyword>
<dbReference type="InterPro" id="IPR004464">
    <property type="entry name" value="FBPase_class-2/SBPase"/>
</dbReference>
<comment type="caution">
    <text evidence="8">The sequence shown here is derived from an EMBL/GenBank/DDBJ whole genome shotgun (WGS) entry which is preliminary data.</text>
</comment>
<comment type="similarity">
    <text evidence="2 7">Belongs to the FBPase class 2 family.</text>
</comment>
<organism evidence="8 9">
    <name type="scientific">Azorhizobium oxalatiphilum</name>
    <dbReference type="NCBI Taxonomy" id="980631"/>
    <lineage>
        <taxon>Bacteria</taxon>
        <taxon>Pseudomonadati</taxon>
        <taxon>Pseudomonadota</taxon>
        <taxon>Alphaproteobacteria</taxon>
        <taxon>Hyphomicrobiales</taxon>
        <taxon>Xanthobacteraceae</taxon>
        <taxon>Azorhizobium</taxon>
    </lineage>
</organism>
<dbReference type="AlphaFoldDB" id="A0A917F849"/>
<evidence type="ECO:0000313" key="8">
    <source>
        <dbReference type="EMBL" id="GGF55825.1"/>
    </source>
</evidence>
<dbReference type="Gene3D" id="3.40.190.90">
    <property type="match status" value="1"/>
</dbReference>
<keyword evidence="5" id="KW-0464">Manganese</keyword>
<dbReference type="GO" id="GO:0030388">
    <property type="term" value="P:fructose 1,6-bisphosphate metabolic process"/>
    <property type="evidence" value="ECO:0007669"/>
    <property type="project" value="TreeGrafter"/>
</dbReference>
<protein>
    <recommendedName>
        <fullName evidence="7">Fructose-1,6-bisphosphatase</fullName>
    </recommendedName>
</protein>
<reference evidence="8" key="1">
    <citation type="journal article" date="2014" name="Int. J. Syst. Evol. Microbiol.">
        <title>Complete genome sequence of Corynebacterium casei LMG S-19264T (=DSM 44701T), isolated from a smear-ripened cheese.</title>
        <authorList>
            <consortium name="US DOE Joint Genome Institute (JGI-PGF)"/>
            <person name="Walter F."/>
            <person name="Albersmeier A."/>
            <person name="Kalinowski J."/>
            <person name="Ruckert C."/>
        </authorList>
    </citation>
    <scope>NUCLEOTIDE SEQUENCE</scope>
    <source>
        <strain evidence="8">CCM 7897</strain>
    </source>
</reference>
<evidence type="ECO:0000256" key="3">
    <source>
        <dbReference type="ARBA" id="ARBA00022723"/>
    </source>
</evidence>
<dbReference type="GO" id="GO:0005829">
    <property type="term" value="C:cytosol"/>
    <property type="evidence" value="ECO:0007669"/>
    <property type="project" value="TreeGrafter"/>
</dbReference>
<comment type="catalytic activity">
    <reaction evidence="1">
        <text>beta-D-fructose 1,6-bisphosphate + H2O = beta-D-fructose 6-phosphate + phosphate</text>
        <dbReference type="Rhea" id="RHEA:11064"/>
        <dbReference type="ChEBI" id="CHEBI:15377"/>
        <dbReference type="ChEBI" id="CHEBI:32966"/>
        <dbReference type="ChEBI" id="CHEBI:43474"/>
        <dbReference type="ChEBI" id="CHEBI:57634"/>
        <dbReference type="EC" id="3.1.3.11"/>
    </reaction>
</comment>
<dbReference type="PANTHER" id="PTHR30447:SF0">
    <property type="entry name" value="FRUCTOSE-1,6-BISPHOSPHATASE 1 CLASS 2-RELATED"/>
    <property type="match status" value="1"/>
</dbReference>
<sequence>MTAAPVPQQLDRRHALEMVRVTERAAVAAAVWRGRGDEQSAEEAATSAAYAELGQMSVSGRVVIGAGVEGDVSHLYIGETVGGGGDAVDIAADALEGATLCAKNMPGSMAVMVLAAPGSLLQVPPVYMDKVAIGPGYPKDVISLRVKPEDNIRALAEAKGVSTSDITALVLDRPRHAGLIAAVRAIGASVKLITDGDVAGVIHTTNPRDSGVDIYLGTGGAAEGVLAAAALRCMGGQMQGRLILDTDDKRGLARKLGIRDPGRIYDLSDMVAGDCLMAATGVTDGPLLHGVRFSRGLVETDTLLMRAASGTVRRISTRHSDPRKFGLEG</sequence>
<dbReference type="Gene3D" id="3.30.540.10">
    <property type="entry name" value="Fructose-1,6-Bisphosphatase, subunit A, domain 1"/>
    <property type="match status" value="1"/>
</dbReference>
<evidence type="ECO:0000256" key="5">
    <source>
        <dbReference type="ARBA" id="ARBA00023211"/>
    </source>
</evidence>
<dbReference type="RefSeq" id="WP_188576671.1">
    <property type="nucleotide sequence ID" value="NZ_BMCT01000001.1"/>
</dbReference>
<reference evidence="8" key="2">
    <citation type="submission" date="2020-09" db="EMBL/GenBank/DDBJ databases">
        <authorList>
            <person name="Sun Q."/>
            <person name="Sedlacek I."/>
        </authorList>
    </citation>
    <scope>NUCLEOTIDE SEQUENCE</scope>
    <source>
        <strain evidence="8">CCM 7897</strain>
    </source>
</reference>
<dbReference type="GO" id="GO:0046872">
    <property type="term" value="F:metal ion binding"/>
    <property type="evidence" value="ECO:0007669"/>
    <property type="project" value="UniProtKB-KW"/>
</dbReference>
<evidence type="ECO:0000256" key="6">
    <source>
        <dbReference type="ARBA" id="ARBA00023277"/>
    </source>
</evidence>
<evidence type="ECO:0000256" key="1">
    <source>
        <dbReference type="ARBA" id="ARBA00001273"/>
    </source>
</evidence>
<name>A0A917F849_9HYPH</name>
<dbReference type="EMBL" id="BMCT01000001">
    <property type="protein sequence ID" value="GGF55825.1"/>
    <property type="molecule type" value="Genomic_DNA"/>
</dbReference>
<dbReference type="GO" id="GO:0006094">
    <property type="term" value="P:gluconeogenesis"/>
    <property type="evidence" value="ECO:0007669"/>
    <property type="project" value="InterPro"/>
</dbReference>
<accession>A0A917F849</accession>
<evidence type="ECO:0000256" key="7">
    <source>
        <dbReference type="PIRNR" id="PIRNR004532"/>
    </source>
</evidence>
<dbReference type="Pfam" id="PF03320">
    <property type="entry name" value="FBPase_glpX"/>
    <property type="match status" value="1"/>
</dbReference>
<proteinExistence type="inferred from homology"/>
<keyword evidence="3" id="KW-0479">Metal-binding</keyword>
<evidence type="ECO:0000256" key="4">
    <source>
        <dbReference type="ARBA" id="ARBA00022801"/>
    </source>
</evidence>
<keyword evidence="9" id="KW-1185">Reference proteome</keyword>
<evidence type="ECO:0000256" key="2">
    <source>
        <dbReference type="ARBA" id="ARBA00008989"/>
    </source>
</evidence>
<evidence type="ECO:0000313" key="9">
    <source>
        <dbReference type="Proteomes" id="UP000606044"/>
    </source>
</evidence>
<dbReference type="GO" id="GO:0042132">
    <property type="term" value="F:fructose 1,6-bisphosphate 1-phosphatase activity"/>
    <property type="evidence" value="ECO:0007669"/>
    <property type="project" value="UniProtKB-EC"/>
</dbReference>